<dbReference type="InterPro" id="IPR007438">
    <property type="entry name" value="DUF488"/>
</dbReference>
<accession>A0A4R7EVP9</accession>
<organism evidence="1 2">
    <name type="scientific">Myroides indicus</name>
    <dbReference type="NCBI Taxonomy" id="1323422"/>
    <lineage>
        <taxon>Bacteria</taxon>
        <taxon>Pseudomonadati</taxon>
        <taxon>Bacteroidota</taxon>
        <taxon>Flavobacteriia</taxon>
        <taxon>Flavobacteriales</taxon>
        <taxon>Flavobacteriaceae</taxon>
        <taxon>Myroides</taxon>
    </lineage>
</organism>
<keyword evidence="2" id="KW-1185">Reference proteome</keyword>
<evidence type="ECO:0000313" key="2">
    <source>
        <dbReference type="Proteomes" id="UP000295215"/>
    </source>
</evidence>
<gene>
    <name evidence="1" type="ORF">C8P70_12519</name>
</gene>
<dbReference type="PANTHER" id="PTHR39337">
    <property type="entry name" value="BLR5642 PROTEIN"/>
    <property type="match status" value="1"/>
</dbReference>
<dbReference type="AlphaFoldDB" id="A0A4R7EVP9"/>
<dbReference type="InterPro" id="IPR014519">
    <property type="entry name" value="UCP024492"/>
</dbReference>
<reference evidence="1 2" key="1">
    <citation type="submission" date="2019-03" db="EMBL/GenBank/DDBJ databases">
        <title>Genomic Encyclopedia of Archaeal and Bacterial Type Strains, Phase II (KMG-II): from individual species to whole genera.</title>
        <authorList>
            <person name="Goeker M."/>
        </authorList>
    </citation>
    <scope>NUCLEOTIDE SEQUENCE [LARGE SCALE GENOMIC DNA]</scope>
    <source>
        <strain evidence="1 2">DSM 28213</strain>
    </source>
</reference>
<dbReference type="Proteomes" id="UP000295215">
    <property type="component" value="Unassembled WGS sequence"/>
</dbReference>
<evidence type="ECO:0000313" key="1">
    <source>
        <dbReference type="EMBL" id="TDS54576.1"/>
    </source>
</evidence>
<proteinExistence type="predicted"/>
<dbReference type="Pfam" id="PF04343">
    <property type="entry name" value="DUF488"/>
    <property type="match status" value="1"/>
</dbReference>
<dbReference type="OrthoDB" id="9789109at2"/>
<dbReference type="EMBL" id="SOAG01000025">
    <property type="protein sequence ID" value="TDS54576.1"/>
    <property type="molecule type" value="Genomic_DNA"/>
</dbReference>
<protein>
    <submittedName>
        <fullName evidence="1">Uncharacterized protein DUF488</fullName>
    </submittedName>
</protein>
<comment type="caution">
    <text evidence="1">The sequence shown here is derived from an EMBL/GenBank/DDBJ whole genome shotgun (WGS) entry which is preliminary data.</text>
</comment>
<sequence>MNTTDKHIIYTIGHSTCSLNDFLILLKSFKIQTLVDIRSFPGSRKFPQFDKENLKVFLEKHGIHYIYLKELGGRRKPDKKSKNTRWKNTSFRGYADYMETEEFSKGIDTLEKAALQSTTAYMCAEAVWWRCHRSMVSDYLKAKGWMVFHIMGINKQKEHPFTSPAIVIDKRVFYSDENFLDQ</sequence>
<dbReference type="PIRSF" id="PIRSF024492">
    <property type="entry name" value="UCP024492"/>
    <property type="match status" value="1"/>
</dbReference>
<dbReference type="PANTHER" id="PTHR39337:SF1">
    <property type="entry name" value="BLR5642 PROTEIN"/>
    <property type="match status" value="1"/>
</dbReference>
<dbReference type="RefSeq" id="WP_133713304.1">
    <property type="nucleotide sequence ID" value="NZ_SOAG01000025.1"/>
</dbReference>
<name>A0A4R7EVP9_9FLAO</name>